<accession>A0ABU3BR55</accession>
<protein>
    <submittedName>
        <fullName evidence="4">Nucleotidyltransferase family protein</fullName>
    </submittedName>
</protein>
<reference evidence="4 5" key="1">
    <citation type="submission" date="2023-09" db="EMBL/GenBank/DDBJ databases">
        <authorList>
            <person name="Rey-Velasco X."/>
        </authorList>
    </citation>
    <scope>NUCLEOTIDE SEQUENCE [LARGE SCALE GENOMIC DNA]</scope>
    <source>
        <strain evidence="4 5">F394</strain>
    </source>
</reference>
<proteinExistence type="predicted"/>
<gene>
    <name evidence="4" type="ORF">RM540_08415</name>
</gene>
<comment type="caution">
    <text evidence="4">The sequence shown here is derived from an EMBL/GenBank/DDBJ whole genome shotgun (WGS) entry which is preliminary data.</text>
</comment>
<dbReference type="InterPro" id="IPR005835">
    <property type="entry name" value="NTP_transferase_dom"/>
</dbReference>
<dbReference type="RefSeq" id="WP_311663109.1">
    <property type="nucleotide sequence ID" value="NZ_JAVRHT010000016.1"/>
</dbReference>
<evidence type="ECO:0000313" key="4">
    <source>
        <dbReference type="EMBL" id="MDT0631765.1"/>
    </source>
</evidence>
<evidence type="ECO:0000256" key="2">
    <source>
        <dbReference type="ARBA" id="ARBA00022695"/>
    </source>
</evidence>
<keyword evidence="1" id="KW-0808">Transferase</keyword>
<dbReference type="Pfam" id="PF00483">
    <property type="entry name" value="NTP_transferase"/>
    <property type="match status" value="1"/>
</dbReference>
<dbReference type="InterPro" id="IPR029044">
    <property type="entry name" value="Nucleotide-diphossugar_trans"/>
</dbReference>
<evidence type="ECO:0000313" key="5">
    <source>
        <dbReference type="Proteomes" id="UP001267426"/>
    </source>
</evidence>
<organism evidence="4 5">
    <name type="scientific">Rubrivirga litoralis</name>
    <dbReference type="NCBI Taxonomy" id="3075598"/>
    <lineage>
        <taxon>Bacteria</taxon>
        <taxon>Pseudomonadati</taxon>
        <taxon>Rhodothermota</taxon>
        <taxon>Rhodothermia</taxon>
        <taxon>Rhodothermales</taxon>
        <taxon>Rubricoccaceae</taxon>
        <taxon>Rubrivirga</taxon>
    </lineage>
</organism>
<dbReference type="Gene3D" id="3.90.550.10">
    <property type="entry name" value="Spore Coat Polysaccharide Biosynthesis Protein SpsA, Chain A"/>
    <property type="match status" value="1"/>
</dbReference>
<name>A0ABU3BR55_9BACT</name>
<sequence length="258" mass="27093">MDAMILAAGLGTRLRPLTNHTPKALVEVDGVPMLERVARRLLAAGADRLLVNVSYLADQVEAYVDAADWRTAEGGAVEVVVSDEPDGPLETGGGIKKAAAFFRRDAPFLVHNADILTDVDLRALWEAQRDADDGRLATLATAPARTDRALLFDDAGLAGYTLDGGEPSLVREGNGAGRLVDFCGVQACAPALLDVIEAEPADTFSVMDTYLRQAKRGRRVAAFDGAGGAGGAAHRFLDVGTAERLEQAHAVVAAGDFA</sequence>
<keyword evidence="5" id="KW-1185">Reference proteome</keyword>
<dbReference type="PANTHER" id="PTHR43584">
    <property type="entry name" value="NUCLEOTIDYL TRANSFERASE"/>
    <property type="match status" value="1"/>
</dbReference>
<evidence type="ECO:0000256" key="1">
    <source>
        <dbReference type="ARBA" id="ARBA00022679"/>
    </source>
</evidence>
<dbReference type="CDD" id="cd06422">
    <property type="entry name" value="NTP_transferase_like_1"/>
    <property type="match status" value="1"/>
</dbReference>
<dbReference type="InterPro" id="IPR050065">
    <property type="entry name" value="GlmU-like"/>
</dbReference>
<feature type="domain" description="Nucleotidyl transferase" evidence="3">
    <location>
        <begin position="3"/>
        <end position="144"/>
    </location>
</feature>
<evidence type="ECO:0000259" key="3">
    <source>
        <dbReference type="Pfam" id="PF00483"/>
    </source>
</evidence>
<dbReference type="EMBL" id="JAVRHT010000016">
    <property type="protein sequence ID" value="MDT0631765.1"/>
    <property type="molecule type" value="Genomic_DNA"/>
</dbReference>
<dbReference type="Proteomes" id="UP001267426">
    <property type="component" value="Unassembled WGS sequence"/>
</dbReference>
<keyword evidence="2" id="KW-0548">Nucleotidyltransferase</keyword>
<dbReference type="PANTHER" id="PTHR43584:SF8">
    <property type="entry name" value="N-ACETYLMURAMATE ALPHA-1-PHOSPHATE URIDYLYLTRANSFERASE"/>
    <property type="match status" value="1"/>
</dbReference>
<dbReference type="SUPFAM" id="SSF53448">
    <property type="entry name" value="Nucleotide-diphospho-sugar transferases"/>
    <property type="match status" value="1"/>
</dbReference>